<dbReference type="RefSeq" id="WP_225239450.1">
    <property type="nucleotide sequence ID" value="NZ_JAHYBX010000006.1"/>
</dbReference>
<dbReference type="PANTHER" id="PTHR14969">
    <property type="entry name" value="SPHINGOSINE-1-PHOSPHATE PHOSPHOHYDROLASE"/>
    <property type="match status" value="1"/>
</dbReference>
<gene>
    <name evidence="3" type="ORF">LE190_14965</name>
</gene>
<organism evidence="3 4">
    <name type="scientific">Massilia hydrophila</name>
    <dbReference type="NCBI Taxonomy" id="3044279"/>
    <lineage>
        <taxon>Bacteria</taxon>
        <taxon>Pseudomonadati</taxon>
        <taxon>Pseudomonadota</taxon>
        <taxon>Betaproteobacteria</taxon>
        <taxon>Burkholderiales</taxon>
        <taxon>Oxalobacteraceae</taxon>
        <taxon>Telluria group</taxon>
        <taxon>Massilia</taxon>
    </lineage>
</organism>
<feature type="transmembrane region" description="Helical" evidence="1">
    <location>
        <begin position="130"/>
        <end position="147"/>
    </location>
</feature>
<feature type="transmembrane region" description="Helical" evidence="1">
    <location>
        <begin position="60"/>
        <end position="79"/>
    </location>
</feature>
<comment type="caution">
    <text evidence="3">The sequence shown here is derived from an EMBL/GenBank/DDBJ whole genome shotgun (WGS) entry which is preliminary data.</text>
</comment>
<feature type="domain" description="Phosphatidic acid phosphatase type 2/haloperoxidase" evidence="2">
    <location>
        <begin position="56"/>
        <end position="168"/>
    </location>
</feature>
<evidence type="ECO:0000313" key="3">
    <source>
        <dbReference type="EMBL" id="MCA1857216.1"/>
    </source>
</evidence>
<dbReference type="Gene3D" id="1.20.144.10">
    <property type="entry name" value="Phosphatidic acid phosphatase type 2/haloperoxidase"/>
    <property type="match status" value="1"/>
</dbReference>
<sequence length="202" mass="21752">MVEHLNLILFAVLNAPAGLDGWPLLGAMFAAEWLIYLVPLSLVVLWLAGGGPVREVALRAFVAAMCALALNNLIGQLWYSPRPFVLEVGHTFLLHAADSSFPSDHATSIFSVALVLAFSRVPAARRTGWLLLPLALVVAWSRVYLGVHWPKDMAGALAMSAAMALLAGTPALRAACAQLLPLTEQLYRRVLAAPIGRGWLRP</sequence>
<dbReference type="SUPFAM" id="SSF48317">
    <property type="entry name" value="Acid phosphatase/Vanadium-dependent haloperoxidase"/>
    <property type="match status" value="1"/>
</dbReference>
<dbReference type="Pfam" id="PF01569">
    <property type="entry name" value="PAP2"/>
    <property type="match status" value="1"/>
</dbReference>
<keyword evidence="1" id="KW-0472">Membrane</keyword>
<dbReference type="InterPro" id="IPR036938">
    <property type="entry name" value="PAP2/HPO_sf"/>
</dbReference>
<dbReference type="Proteomes" id="UP001198602">
    <property type="component" value="Unassembled WGS sequence"/>
</dbReference>
<keyword evidence="4" id="KW-1185">Reference proteome</keyword>
<dbReference type="CDD" id="cd03385">
    <property type="entry name" value="PAP2_BcrC_like"/>
    <property type="match status" value="1"/>
</dbReference>
<evidence type="ECO:0000259" key="2">
    <source>
        <dbReference type="SMART" id="SM00014"/>
    </source>
</evidence>
<keyword evidence="1" id="KW-0812">Transmembrane</keyword>
<dbReference type="InterPro" id="IPR033879">
    <property type="entry name" value="UPP_Pase"/>
</dbReference>
<accession>A0ABS7YBY4</accession>
<keyword evidence="1" id="KW-1133">Transmembrane helix</keyword>
<dbReference type="PANTHER" id="PTHR14969:SF13">
    <property type="entry name" value="AT30094P"/>
    <property type="match status" value="1"/>
</dbReference>
<proteinExistence type="predicted"/>
<evidence type="ECO:0000313" key="4">
    <source>
        <dbReference type="Proteomes" id="UP001198602"/>
    </source>
</evidence>
<protein>
    <submittedName>
        <fullName evidence="3">Undecaprenyl-diphosphatase</fullName>
    </submittedName>
</protein>
<feature type="transmembrane region" description="Helical" evidence="1">
    <location>
        <begin position="153"/>
        <end position="172"/>
    </location>
</feature>
<evidence type="ECO:0000256" key="1">
    <source>
        <dbReference type="SAM" id="Phobius"/>
    </source>
</evidence>
<dbReference type="EMBL" id="JAHYBX010000006">
    <property type="protein sequence ID" value="MCA1857216.1"/>
    <property type="molecule type" value="Genomic_DNA"/>
</dbReference>
<name>A0ABS7YBY4_9BURK</name>
<reference evidence="3 4" key="1">
    <citation type="submission" date="2021-07" db="EMBL/GenBank/DDBJ databases">
        <title>Characterization of Violacein-producing bacteria and related species.</title>
        <authorList>
            <person name="Wilson H.S."/>
            <person name="De Leon M.E."/>
        </authorList>
    </citation>
    <scope>NUCLEOTIDE SEQUENCE [LARGE SCALE GENOMIC DNA]</scope>
    <source>
        <strain evidence="3 4">HSC-2F05</strain>
    </source>
</reference>
<dbReference type="SMART" id="SM00014">
    <property type="entry name" value="acidPPc"/>
    <property type="match status" value="1"/>
</dbReference>
<feature type="transmembrane region" description="Helical" evidence="1">
    <location>
        <begin position="24"/>
        <end position="48"/>
    </location>
</feature>
<feature type="transmembrane region" description="Helical" evidence="1">
    <location>
        <begin position="99"/>
        <end position="118"/>
    </location>
</feature>
<dbReference type="InterPro" id="IPR000326">
    <property type="entry name" value="PAP2/HPO"/>
</dbReference>